<evidence type="ECO:0000313" key="2">
    <source>
        <dbReference type="EMBL" id="SLN18188.1"/>
    </source>
</evidence>
<gene>
    <name evidence="2" type="ORF">ROG8370_00569</name>
</gene>
<dbReference type="OrthoDB" id="9838014at2"/>
<dbReference type="Proteomes" id="UP000194012">
    <property type="component" value="Unassembled WGS sequence"/>
</dbReference>
<protein>
    <submittedName>
        <fullName evidence="2">Uncharacterized protein</fullName>
    </submittedName>
</protein>
<feature type="transmembrane region" description="Helical" evidence="1">
    <location>
        <begin position="20"/>
        <end position="46"/>
    </location>
</feature>
<reference evidence="3" key="1">
    <citation type="submission" date="2017-03" db="EMBL/GenBank/DDBJ databases">
        <authorList>
            <person name="Rodrigo-Torres L."/>
            <person name="Arahal R.D."/>
            <person name="Lucena T."/>
        </authorList>
    </citation>
    <scope>NUCLEOTIDE SEQUENCE [LARGE SCALE GENOMIC DNA]</scope>
    <source>
        <strain evidence="3">CECT 8370</strain>
    </source>
</reference>
<keyword evidence="1" id="KW-0812">Transmembrane</keyword>
<feature type="transmembrane region" description="Helical" evidence="1">
    <location>
        <begin position="52"/>
        <end position="75"/>
    </location>
</feature>
<organism evidence="2 3">
    <name type="scientific">Roseovarius gaetbuli</name>
    <dbReference type="NCBI Taxonomy" id="1356575"/>
    <lineage>
        <taxon>Bacteria</taxon>
        <taxon>Pseudomonadati</taxon>
        <taxon>Pseudomonadota</taxon>
        <taxon>Alphaproteobacteria</taxon>
        <taxon>Rhodobacterales</taxon>
        <taxon>Roseobacteraceae</taxon>
        <taxon>Roseovarius</taxon>
    </lineage>
</organism>
<proteinExistence type="predicted"/>
<evidence type="ECO:0000256" key="1">
    <source>
        <dbReference type="SAM" id="Phobius"/>
    </source>
</evidence>
<dbReference type="AlphaFoldDB" id="A0A1X6YFU4"/>
<keyword evidence="1" id="KW-1133">Transmembrane helix</keyword>
<keyword evidence="1" id="KW-0472">Membrane</keyword>
<dbReference type="RefSeq" id="WP_139838024.1">
    <property type="nucleotide sequence ID" value="NZ_FWFJ01000003.1"/>
</dbReference>
<dbReference type="EMBL" id="FWFJ01000003">
    <property type="protein sequence ID" value="SLN18188.1"/>
    <property type="molecule type" value="Genomic_DNA"/>
</dbReference>
<accession>A0A1X6YFU4</accession>
<sequence length="206" mass="22607">MSTNDRMKTGRLFTPEAASIKVAMVGPVMILAIAGLLAALGVGTFFFPMYDYGSVLTALSPLAITMVLVAAIAYAPLRQIRYRRGVLRDSEAGLYQITVDPAAITVTTKNDISAYDLRDFSTICRDADFLGTGRDFGGLVLARTPHDRPSWTQRASVVNAIRKGRIEPVTHDGITTIPLTYFGKQDCLDIIAMACEYHQQSRKRTE</sequence>
<name>A0A1X6YFU4_9RHOB</name>
<keyword evidence="3" id="KW-1185">Reference proteome</keyword>
<evidence type="ECO:0000313" key="3">
    <source>
        <dbReference type="Proteomes" id="UP000194012"/>
    </source>
</evidence>